<sequence>MRTVRVLLKLVGAIHPVMIDDKKLSKSYRDEDKKKENPYGIVLKVRLLKFLWRAVNFFSSKYQKQKQGMKENERRGDLG</sequence>
<dbReference type="EMBL" id="LR031568">
    <property type="protein sequence ID" value="VDC61285.1"/>
    <property type="molecule type" value="Genomic_DNA"/>
</dbReference>
<proteinExistence type="predicted"/>
<protein>
    <submittedName>
        <fullName evidence="1">Uncharacterized protein</fullName>
    </submittedName>
</protein>
<reference evidence="1" key="1">
    <citation type="submission" date="2018-11" db="EMBL/GenBank/DDBJ databases">
        <authorList>
            <consortium name="Genoscope - CEA"/>
            <person name="William W."/>
        </authorList>
    </citation>
    <scope>NUCLEOTIDE SEQUENCE</scope>
</reference>
<name>A0A3P5YEX7_BRACM</name>
<organism evidence="1">
    <name type="scientific">Brassica campestris</name>
    <name type="common">Field mustard</name>
    <dbReference type="NCBI Taxonomy" id="3711"/>
    <lineage>
        <taxon>Eukaryota</taxon>
        <taxon>Viridiplantae</taxon>
        <taxon>Streptophyta</taxon>
        <taxon>Embryophyta</taxon>
        <taxon>Tracheophyta</taxon>
        <taxon>Spermatophyta</taxon>
        <taxon>Magnoliopsida</taxon>
        <taxon>eudicotyledons</taxon>
        <taxon>Gunneridae</taxon>
        <taxon>Pentapetalae</taxon>
        <taxon>rosids</taxon>
        <taxon>malvids</taxon>
        <taxon>Brassicales</taxon>
        <taxon>Brassicaceae</taxon>
        <taxon>Brassiceae</taxon>
        <taxon>Brassica</taxon>
    </lineage>
</organism>
<gene>
    <name evidence="1" type="ORF">BRAA09T38896Z</name>
</gene>
<accession>A0A3P5YEX7</accession>
<dbReference type="AlphaFoldDB" id="A0A3P5YEX7"/>
<evidence type="ECO:0000313" key="1">
    <source>
        <dbReference type="EMBL" id="VDC61285.1"/>
    </source>
</evidence>